<organism evidence="2">
    <name type="scientific">Octactis speculum</name>
    <dbReference type="NCBI Taxonomy" id="3111310"/>
    <lineage>
        <taxon>Eukaryota</taxon>
        <taxon>Sar</taxon>
        <taxon>Stramenopiles</taxon>
        <taxon>Ochrophyta</taxon>
        <taxon>Dictyochophyceae</taxon>
        <taxon>Dictyochales</taxon>
        <taxon>Dictyochaceae</taxon>
        <taxon>Octactis</taxon>
    </lineage>
</organism>
<dbReference type="PANTHER" id="PTHR43173:SF34">
    <property type="entry name" value="ABC1 ATYPICAL KINASE-LIKE DOMAIN-CONTAINING PROTEIN"/>
    <property type="match status" value="1"/>
</dbReference>
<evidence type="ECO:0000313" key="2">
    <source>
        <dbReference type="EMBL" id="CAD9375487.1"/>
    </source>
</evidence>
<sequence>MPMVMEYKMLEFQCEKLPDLLPSFFPAVSHDEELARFEPLHIKWKKPIFDKFMELGGFYYKNGQRIAGNMGGVIPQQWQDQMQPFLDSIPPRDFESIIRPTIEAELGRPIEEIFSSITEKPLGCASIGQVHRAVLKETGERVVIKVQDPEAERTFRGDVFALRVITDVFFPQGSPAFNEIEKQFATEFDYREEAANGAEIRSNLKNAGSCFDVAVVPRVHQNLCTKRLLVMEEIYPALPLVQALDRQAEMIAIQRGMTKEKFLVVEKDRVAREAREAAAEGKLVRHYTANTMARYIEAQKMRWRWSLWGKQAYNWTVAQLTRRPYDLSTGSQSKTSSVLVPMNIAKLVDDLFAVHGQEILIDGCFNADPHPGNILFIDGGAGEDQLGLIDYGQVKRLNDDFRLNLAKTFLLTHHAIMADPRVNPAVPLEVHLRAKESIAQHMTSFGFKSKHMHPDTMYDMCTVYFGRDDATWLYPHNFIQWTDALQAKDPLGSLDEIEDAVMVSMVGLYLRGLGHALQQPRNIAEAWAPFAERALEEAGRLQEVEGVIKSWSSK</sequence>
<protein>
    <recommendedName>
        <fullName evidence="1">ABC1 atypical kinase-like domain-containing protein</fullName>
    </recommendedName>
</protein>
<dbReference type="InterPro" id="IPR051130">
    <property type="entry name" value="Mito_struct-func_regulator"/>
</dbReference>
<feature type="domain" description="ABC1 atypical kinase-like" evidence="1">
    <location>
        <begin position="87"/>
        <end position="234"/>
    </location>
</feature>
<name>A0A7S2F673_9STRA</name>
<dbReference type="AlphaFoldDB" id="A0A7S2F673"/>
<dbReference type="InterPro" id="IPR011009">
    <property type="entry name" value="Kinase-like_dom_sf"/>
</dbReference>
<dbReference type="SUPFAM" id="SSF56112">
    <property type="entry name" value="Protein kinase-like (PK-like)"/>
    <property type="match status" value="1"/>
</dbReference>
<dbReference type="InterPro" id="IPR004147">
    <property type="entry name" value="ABC1_dom"/>
</dbReference>
<dbReference type="PANTHER" id="PTHR43173">
    <property type="entry name" value="ABC1 FAMILY PROTEIN"/>
    <property type="match status" value="1"/>
</dbReference>
<dbReference type="Pfam" id="PF03109">
    <property type="entry name" value="ABC1"/>
    <property type="match status" value="2"/>
</dbReference>
<evidence type="ECO:0000259" key="1">
    <source>
        <dbReference type="Pfam" id="PF03109"/>
    </source>
</evidence>
<dbReference type="EMBL" id="HBGS01004998">
    <property type="protein sequence ID" value="CAD9375487.1"/>
    <property type="molecule type" value="Transcribed_RNA"/>
</dbReference>
<reference evidence="2" key="1">
    <citation type="submission" date="2021-01" db="EMBL/GenBank/DDBJ databases">
        <authorList>
            <person name="Corre E."/>
            <person name="Pelletier E."/>
            <person name="Niang G."/>
            <person name="Scheremetjew M."/>
            <person name="Finn R."/>
            <person name="Kale V."/>
            <person name="Holt S."/>
            <person name="Cochrane G."/>
            <person name="Meng A."/>
            <person name="Brown T."/>
            <person name="Cohen L."/>
        </authorList>
    </citation>
    <scope>NUCLEOTIDE SEQUENCE</scope>
    <source>
        <strain evidence="2">CCMP1381</strain>
    </source>
</reference>
<feature type="domain" description="ABC1 atypical kinase-like" evidence="1">
    <location>
        <begin position="345"/>
        <end position="410"/>
    </location>
</feature>
<dbReference type="CDD" id="cd05121">
    <property type="entry name" value="ABC1_ADCK3-like"/>
    <property type="match status" value="1"/>
</dbReference>
<gene>
    <name evidence="2" type="ORF">DSPE1174_LOCUS2576</name>
</gene>
<accession>A0A7S2F673</accession>
<proteinExistence type="predicted"/>